<sequence>MSPPQCIQIVGKGSILKKQYQKFRRASSNTHTISRDKRCDQLAAESKPLIDAPRKANKASARKRRSWRHRLARSNQIIPFSATRAWWCLPFSRLLSSQMAIIMLFMLFSLSTATPIQVPHLDQRQSIPDRFGNTGNQPAPVVSPPSIPTNETPTTSTTAILQLSSTLVSAPVTSTTSFNEGITSTRILDKTQTASSPRDTMSSSTVASTLPTSLTAQPTPGVGNQLQRTEPQNPLSPSSIIGIALGAIIFLIIMFGIIFLLYRRKKARQVDEIPIRYSKLGGRSNFQVVGSDNGAYKGNNSKAGSPVATYTEDLSSSQQFSRSVPEKHNTPLISPSVYSPRLKRARRISTMTFGSVSGWLDKSIISRPQPVFTGTPSQLLDAPRPLFARDGGGRMAIIPPMPARPTSAEPLGRLSGMGYGLGMRGGELGKRVS</sequence>
<accession>A0A8K0QTC3</accession>
<dbReference type="EMBL" id="JAGMVJ010000028">
    <property type="protein sequence ID" value="KAH7070096.1"/>
    <property type="molecule type" value="Genomic_DNA"/>
</dbReference>
<comment type="caution">
    <text evidence="3">The sequence shown here is derived from an EMBL/GenBank/DDBJ whole genome shotgun (WGS) entry which is preliminary data.</text>
</comment>
<organism evidence="3 4">
    <name type="scientific">Paraphoma chrysanthemicola</name>
    <dbReference type="NCBI Taxonomy" id="798071"/>
    <lineage>
        <taxon>Eukaryota</taxon>
        <taxon>Fungi</taxon>
        <taxon>Dikarya</taxon>
        <taxon>Ascomycota</taxon>
        <taxon>Pezizomycotina</taxon>
        <taxon>Dothideomycetes</taxon>
        <taxon>Pleosporomycetidae</taxon>
        <taxon>Pleosporales</taxon>
        <taxon>Pleosporineae</taxon>
        <taxon>Phaeosphaeriaceae</taxon>
        <taxon>Paraphoma</taxon>
    </lineage>
</organism>
<feature type="transmembrane region" description="Helical" evidence="2">
    <location>
        <begin position="240"/>
        <end position="262"/>
    </location>
</feature>
<keyword evidence="2" id="KW-1133">Transmembrane helix</keyword>
<name>A0A8K0QTC3_9PLEO</name>
<evidence type="ECO:0000256" key="2">
    <source>
        <dbReference type="SAM" id="Phobius"/>
    </source>
</evidence>
<proteinExistence type="predicted"/>
<keyword evidence="2" id="KW-0472">Membrane</keyword>
<protein>
    <submittedName>
        <fullName evidence="3">Uncharacterized protein</fullName>
    </submittedName>
</protein>
<dbReference type="AlphaFoldDB" id="A0A8K0QTC3"/>
<evidence type="ECO:0000256" key="1">
    <source>
        <dbReference type="SAM" id="MobiDB-lite"/>
    </source>
</evidence>
<feature type="region of interest" description="Disordered" evidence="1">
    <location>
        <begin position="191"/>
        <end position="235"/>
    </location>
</feature>
<reference evidence="3" key="1">
    <citation type="journal article" date="2021" name="Nat. Commun.">
        <title>Genetic determinants of endophytism in the Arabidopsis root mycobiome.</title>
        <authorList>
            <person name="Mesny F."/>
            <person name="Miyauchi S."/>
            <person name="Thiergart T."/>
            <person name="Pickel B."/>
            <person name="Atanasova L."/>
            <person name="Karlsson M."/>
            <person name="Huettel B."/>
            <person name="Barry K.W."/>
            <person name="Haridas S."/>
            <person name="Chen C."/>
            <person name="Bauer D."/>
            <person name="Andreopoulos W."/>
            <person name="Pangilinan J."/>
            <person name="LaButti K."/>
            <person name="Riley R."/>
            <person name="Lipzen A."/>
            <person name="Clum A."/>
            <person name="Drula E."/>
            <person name="Henrissat B."/>
            <person name="Kohler A."/>
            <person name="Grigoriev I.V."/>
            <person name="Martin F.M."/>
            <person name="Hacquard S."/>
        </authorList>
    </citation>
    <scope>NUCLEOTIDE SEQUENCE</scope>
    <source>
        <strain evidence="3">MPI-SDFR-AT-0120</strain>
    </source>
</reference>
<gene>
    <name evidence="3" type="ORF">FB567DRAFT_220188</name>
</gene>
<keyword evidence="2" id="KW-0812">Transmembrane</keyword>
<feature type="transmembrane region" description="Helical" evidence="2">
    <location>
        <begin position="99"/>
        <end position="118"/>
    </location>
</feature>
<evidence type="ECO:0000313" key="3">
    <source>
        <dbReference type="EMBL" id="KAH7070096.1"/>
    </source>
</evidence>
<evidence type="ECO:0000313" key="4">
    <source>
        <dbReference type="Proteomes" id="UP000813461"/>
    </source>
</evidence>
<dbReference type="Proteomes" id="UP000813461">
    <property type="component" value="Unassembled WGS sequence"/>
</dbReference>
<dbReference type="OrthoDB" id="3800286at2759"/>
<keyword evidence="4" id="KW-1185">Reference proteome</keyword>